<protein>
    <recommendedName>
        <fullName evidence="4">Secreted protein</fullName>
    </recommendedName>
</protein>
<proteinExistence type="predicted"/>
<comment type="caution">
    <text evidence="2">The sequence shown here is derived from an EMBL/GenBank/DDBJ whole genome shotgun (WGS) entry which is preliminary data.</text>
</comment>
<name>A0ABR9N209_9MICO</name>
<feature type="signal peptide" evidence="1">
    <location>
        <begin position="1"/>
        <end position="26"/>
    </location>
</feature>
<keyword evidence="3" id="KW-1185">Reference proteome</keyword>
<accession>A0ABR9N209</accession>
<feature type="chain" id="PRO_5046502290" description="Secreted protein" evidence="1">
    <location>
        <begin position="27"/>
        <end position="173"/>
    </location>
</feature>
<evidence type="ECO:0000256" key="1">
    <source>
        <dbReference type="SAM" id="SignalP"/>
    </source>
</evidence>
<dbReference type="EMBL" id="JADAQT010000105">
    <property type="protein sequence ID" value="MBE1877692.1"/>
    <property type="molecule type" value="Genomic_DNA"/>
</dbReference>
<organism evidence="2 3">
    <name type="scientific">Myceligenerans pegani</name>
    <dbReference type="NCBI Taxonomy" id="2776917"/>
    <lineage>
        <taxon>Bacteria</taxon>
        <taxon>Bacillati</taxon>
        <taxon>Actinomycetota</taxon>
        <taxon>Actinomycetes</taxon>
        <taxon>Micrococcales</taxon>
        <taxon>Promicromonosporaceae</taxon>
        <taxon>Myceligenerans</taxon>
    </lineage>
</organism>
<evidence type="ECO:0000313" key="2">
    <source>
        <dbReference type="EMBL" id="MBE1877692.1"/>
    </source>
</evidence>
<sequence>MRARAMLISLGIAVAFTGFSATTASAYDNSNLSISRSEYDTDYCLCHDYSGLDYTGFKHDAGGEALKLVVKNNGTAVAQVEFHPWDEILYVYDGKNDGDTIYVRAMWWEGSGFVREDGGPYWAPGTSKELDMNKIQMDSDDDIDEGTVVYFRLYDDKDGNDPITDWYQYNGHA</sequence>
<gene>
    <name evidence="2" type="ORF">IHE71_18550</name>
</gene>
<reference evidence="2 3" key="1">
    <citation type="submission" date="2020-10" db="EMBL/GenBank/DDBJ databases">
        <title>Myceligenerans pegani sp. nov., an endophytic actinomycete isolated from Peganum harmala L. in Xinjiang, China.</title>
        <authorList>
            <person name="Xin L."/>
        </authorList>
    </citation>
    <scope>NUCLEOTIDE SEQUENCE [LARGE SCALE GENOMIC DNA]</scope>
    <source>
        <strain evidence="2 3">TRM65318</strain>
    </source>
</reference>
<keyword evidence="1" id="KW-0732">Signal</keyword>
<evidence type="ECO:0000313" key="3">
    <source>
        <dbReference type="Proteomes" id="UP000625527"/>
    </source>
</evidence>
<evidence type="ECO:0008006" key="4">
    <source>
        <dbReference type="Google" id="ProtNLM"/>
    </source>
</evidence>
<dbReference type="RefSeq" id="WP_192864248.1">
    <property type="nucleotide sequence ID" value="NZ_JADAQT010000105.1"/>
</dbReference>
<dbReference type="Proteomes" id="UP000625527">
    <property type="component" value="Unassembled WGS sequence"/>
</dbReference>